<dbReference type="RefSeq" id="WP_140961237.1">
    <property type="nucleotide sequence ID" value="NZ_VEVQ02000003.1"/>
</dbReference>
<comment type="caution">
    <text evidence="1">The sequence shown here is derived from an EMBL/GenBank/DDBJ whole genome shotgun (WGS) entry which is preliminary data.</text>
</comment>
<dbReference type="Proteomes" id="UP000817854">
    <property type="component" value="Unassembled WGS sequence"/>
</dbReference>
<keyword evidence="2" id="KW-1185">Reference proteome</keyword>
<organism evidence="1 2">
    <name type="scientific">Flavobacterium jejuense</name>
    <dbReference type="NCBI Taxonomy" id="1544455"/>
    <lineage>
        <taxon>Bacteria</taxon>
        <taxon>Pseudomonadati</taxon>
        <taxon>Bacteroidota</taxon>
        <taxon>Flavobacteriia</taxon>
        <taxon>Flavobacteriales</taxon>
        <taxon>Flavobacteriaceae</taxon>
        <taxon>Flavobacterium</taxon>
    </lineage>
</organism>
<evidence type="ECO:0000313" key="2">
    <source>
        <dbReference type="Proteomes" id="UP000817854"/>
    </source>
</evidence>
<reference evidence="2" key="1">
    <citation type="submission" date="2019-05" db="EMBL/GenBank/DDBJ databases">
        <title>Flavobacterium profundi sp. nov., isolated from a deep-sea seamount.</title>
        <authorList>
            <person name="Zhang D.-C."/>
        </authorList>
    </citation>
    <scope>NUCLEOTIDE SEQUENCE [LARGE SCALE GENOMIC DNA]</scope>
    <source>
        <strain evidence="2">EC11</strain>
    </source>
</reference>
<evidence type="ECO:0000313" key="1">
    <source>
        <dbReference type="EMBL" id="NHN25254.1"/>
    </source>
</evidence>
<gene>
    <name evidence="1" type="ORF">FIA58_006140</name>
</gene>
<protein>
    <submittedName>
        <fullName evidence="1">Uncharacterized protein</fullName>
    </submittedName>
</protein>
<dbReference type="EMBL" id="VEVQ02000003">
    <property type="protein sequence ID" value="NHN25254.1"/>
    <property type="molecule type" value="Genomic_DNA"/>
</dbReference>
<reference evidence="1 2" key="3">
    <citation type="submission" date="2020-02" db="EMBL/GenBank/DDBJ databases">
        <title>Flavobacterium profundi sp. nov., isolated from a deep-sea seamount.</title>
        <authorList>
            <person name="Zhang D.-C."/>
        </authorList>
    </citation>
    <scope>NUCLEOTIDE SEQUENCE [LARGE SCALE GENOMIC DNA]</scope>
    <source>
        <strain evidence="1 2">EC11</strain>
    </source>
</reference>
<name>A0ABX0ITV0_9FLAO</name>
<proteinExistence type="predicted"/>
<sequence length="84" mass="9711">MTEVFTTNIQNTTQADRILKILKNSFSELKINFDFNDFDTTETRYPCTHSILRVEGILIDLNAITSILNKFGFMCDVLEDKICK</sequence>
<accession>A0ABX0ITV0</accession>
<reference evidence="1 2" key="2">
    <citation type="submission" date="2019-05" db="EMBL/GenBank/DDBJ databases">
        <authorList>
            <person name="Lianzixin W."/>
        </authorList>
    </citation>
    <scope>NUCLEOTIDE SEQUENCE [LARGE SCALE GENOMIC DNA]</scope>
    <source>
        <strain evidence="1 2">EC11</strain>
    </source>
</reference>